<gene>
    <name evidence="1" type="ORF">OsJ_36138</name>
</gene>
<protein>
    <submittedName>
        <fullName evidence="1">Uncharacterized protein</fullName>
    </submittedName>
</protein>
<proteinExistence type="predicted"/>
<dbReference type="AlphaFoldDB" id="B9GD80"/>
<dbReference type="Proteomes" id="UP000007752">
    <property type="component" value="Chromosome 12"/>
</dbReference>
<organism evidence="1">
    <name type="scientific">Oryza sativa subsp. japonica</name>
    <name type="common">Rice</name>
    <dbReference type="NCBI Taxonomy" id="39947"/>
    <lineage>
        <taxon>Eukaryota</taxon>
        <taxon>Viridiplantae</taxon>
        <taxon>Streptophyta</taxon>
        <taxon>Embryophyta</taxon>
        <taxon>Tracheophyta</taxon>
        <taxon>Spermatophyta</taxon>
        <taxon>Magnoliopsida</taxon>
        <taxon>Liliopsida</taxon>
        <taxon>Poales</taxon>
        <taxon>Poaceae</taxon>
        <taxon>BOP clade</taxon>
        <taxon>Oryzoideae</taxon>
        <taxon>Oryzeae</taxon>
        <taxon>Oryzinae</taxon>
        <taxon>Oryza</taxon>
        <taxon>Oryza sativa</taxon>
    </lineage>
</organism>
<name>B9GD80_ORYSJ</name>
<reference evidence="1" key="1">
    <citation type="journal article" date="2005" name="PLoS Biol.">
        <title>The genomes of Oryza sativa: a history of duplications.</title>
        <authorList>
            <person name="Yu J."/>
            <person name="Wang J."/>
            <person name="Lin W."/>
            <person name="Li S."/>
            <person name="Li H."/>
            <person name="Zhou J."/>
            <person name="Ni P."/>
            <person name="Dong W."/>
            <person name="Hu S."/>
            <person name="Zeng C."/>
            <person name="Zhang J."/>
            <person name="Zhang Y."/>
            <person name="Li R."/>
            <person name="Xu Z."/>
            <person name="Li S."/>
            <person name="Li X."/>
            <person name="Zheng H."/>
            <person name="Cong L."/>
            <person name="Lin L."/>
            <person name="Yin J."/>
            <person name="Geng J."/>
            <person name="Li G."/>
            <person name="Shi J."/>
            <person name="Liu J."/>
            <person name="Lv H."/>
            <person name="Li J."/>
            <person name="Wang J."/>
            <person name="Deng Y."/>
            <person name="Ran L."/>
            <person name="Shi X."/>
            <person name="Wang X."/>
            <person name="Wu Q."/>
            <person name="Li C."/>
            <person name="Ren X."/>
            <person name="Wang J."/>
            <person name="Wang X."/>
            <person name="Li D."/>
            <person name="Liu D."/>
            <person name="Zhang X."/>
            <person name="Ji Z."/>
            <person name="Zhao W."/>
            <person name="Sun Y."/>
            <person name="Zhang Z."/>
            <person name="Bao J."/>
            <person name="Han Y."/>
            <person name="Dong L."/>
            <person name="Ji J."/>
            <person name="Chen P."/>
            <person name="Wu S."/>
            <person name="Liu J."/>
            <person name="Xiao Y."/>
            <person name="Bu D."/>
            <person name="Tan J."/>
            <person name="Yang L."/>
            <person name="Ye C."/>
            <person name="Zhang J."/>
            <person name="Xu J."/>
            <person name="Zhou Y."/>
            <person name="Yu Y."/>
            <person name="Zhang B."/>
            <person name="Zhuang S."/>
            <person name="Wei H."/>
            <person name="Liu B."/>
            <person name="Lei M."/>
            <person name="Yu H."/>
            <person name="Li Y."/>
            <person name="Xu H."/>
            <person name="Wei S."/>
            <person name="He X."/>
            <person name="Fang L."/>
            <person name="Zhang Z."/>
            <person name="Zhang Y."/>
            <person name="Huang X."/>
            <person name="Su Z."/>
            <person name="Tong W."/>
            <person name="Li J."/>
            <person name="Tong Z."/>
            <person name="Li S."/>
            <person name="Ye J."/>
            <person name="Wang L."/>
            <person name="Fang L."/>
            <person name="Lei T."/>
            <person name="Chen C."/>
            <person name="Chen H."/>
            <person name="Xu Z."/>
            <person name="Li H."/>
            <person name="Huang H."/>
            <person name="Zhang F."/>
            <person name="Xu H."/>
            <person name="Li N."/>
            <person name="Zhao C."/>
            <person name="Li S."/>
            <person name="Dong L."/>
            <person name="Huang Y."/>
            <person name="Li L."/>
            <person name="Xi Y."/>
            <person name="Qi Q."/>
            <person name="Li W."/>
            <person name="Zhang B."/>
            <person name="Hu W."/>
            <person name="Zhang Y."/>
            <person name="Tian X."/>
            <person name="Jiao Y."/>
            <person name="Liang X."/>
            <person name="Jin J."/>
            <person name="Gao L."/>
            <person name="Zheng W."/>
            <person name="Hao B."/>
            <person name="Liu S."/>
            <person name="Wang W."/>
            <person name="Yuan L."/>
            <person name="Cao M."/>
            <person name="McDermott J."/>
            <person name="Samudrala R."/>
            <person name="Wang J."/>
            <person name="Wong G.K."/>
            <person name="Yang H."/>
        </authorList>
    </citation>
    <scope>NUCLEOTIDE SEQUENCE [LARGE SCALE GENOMIC DNA]</scope>
</reference>
<evidence type="ECO:0000313" key="1">
    <source>
        <dbReference type="EMBL" id="EEE53237.1"/>
    </source>
</evidence>
<dbReference type="EMBL" id="CM000149">
    <property type="protein sequence ID" value="EEE53237.1"/>
    <property type="molecule type" value="Genomic_DNA"/>
</dbReference>
<sequence>MICLGLSLCSAAFLGHQASLSNYSASGLDDFGSFDLFTQTCDTFWIPIFDVGSGISSEALLNVVENKNTSGEVPTVGKLIDKNNRK</sequence>
<accession>B9GD80</accession>
<reference evidence="1" key="2">
    <citation type="submission" date="2008-12" db="EMBL/GenBank/DDBJ databases">
        <title>Improved gene annotation of the rice (Oryza sativa) genomes.</title>
        <authorList>
            <person name="Wang J."/>
            <person name="Li R."/>
            <person name="Fan W."/>
            <person name="Huang Q."/>
            <person name="Zhang J."/>
            <person name="Zhou Y."/>
            <person name="Hu Y."/>
            <person name="Zi S."/>
            <person name="Li J."/>
            <person name="Ni P."/>
            <person name="Zheng H."/>
            <person name="Zhang Y."/>
            <person name="Zhao M."/>
            <person name="Hao Q."/>
            <person name="McDermott J."/>
            <person name="Samudrala R."/>
            <person name="Kristiansen K."/>
            <person name="Wong G.K.-S."/>
        </authorList>
    </citation>
    <scope>NUCLEOTIDE SEQUENCE</scope>
</reference>